<gene>
    <name evidence="2" type="ORF">JOC86_004661</name>
</gene>
<evidence type="ECO:0008006" key="4">
    <source>
        <dbReference type="Google" id="ProtNLM"/>
    </source>
</evidence>
<name>A0ABS2NKM4_9BACI</name>
<keyword evidence="3" id="KW-1185">Reference proteome</keyword>
<comment type="caution">
    <text evidence="2">The sequence shown here is derived from an EMBL/GenBank/DDBJ whole genome shotgun (WGS) entry which is preliminary data.</text>
</comment>
<reference evidence="2 3" key="1">
    <citation type="submission" date="2021-01" db="EMBL/GenBank/DDBJ databases">
        <title>Genomic Encyclopedia of Type Strains, Phase IV (KMG-IV): sequencing the most valuable type-strain genomes for metagenomic binning, comparative biology and taxonomic classification.</title>
        <authorList>
            <person name="Goeker M."/>
        </authorList>
    </citation>
    <scope>NUCLEOTIDE SEQUENCE [LARGE SCALE GENOMIC DNA]</scope>
    <source>
        <strain evidence="2 3">DSM 24834</strain>
    </source>
</reference>
<protein>
    <recommendedName>
        <fullName evidence="4">Lipoprotein</fullName>
    </recommendedName>
</protein>
<organism evidence="2 3">
    <name type="scientific">Rossellomorea pakistanensis</name>
    <dbReference type="NCBI Taxonomy" id="992288"/>
    <lineage>
        <taxon>Bacteria</taxon>
        <taxon>Bacillati</taxon>
        <taxon>Bacillota</taxon>
        <taxon>Bacilli</taxon>
        <taxon>Bacillales</taxon>
        <taxon>Bacillaceae</taxon>
        <taxon>Rossellomorea</taxon>
    </lineage>
</organism>
<dbReference type="Proteomes" id="UP001646157">
    <property type="component" value="Unassembled WGS sequence"/>
</dbReference>
<dbReference type="PROSITE" id="PS51257">
    <property type="entry name" value="PROKAR_LIPOPROTEIN"/>
    <property type="match status" value="1"/>
</dbReference>
<evidence type="ECO:0000313" key="3">
    <source>
        <dbReference type="Proteomes" id="UP001646157"/>
    </source>
</evidence>
<sequence length="151" mass="16438">MKRLGILAVLLLAACSHSAESEGKTEEITILQKTTELRLSEGHGAIRLSFKSSNAVSISVMAENLDPNSTYSITITGDEGGGVSFGPRENVTIHKGEIIGETTFQPDDKGNLTVEMLNPERVFQGSDKMRVAIYSKDKVKRIQSAPFKLNQ</sequence>
<accession>A0ABS2NKM4</accession>
<keyword evidence="1" id="KW-0732">Signal</keyword>
<evidence type="ECO:0000256" key="1">
    <source>
        <dbReference type="SAM" id="SignalP"/>
    </source>
</evidence>
<dbReference type="RefSeq" id="WP_205175493.1">
    <property type="nucleotide sequence ID" value="NZ_JAFBDZ010000007.1"/>
</dbReference>
<feature type="signal peptide" evidence="1">
    <location>
        <begin position="1"/>
        <end position="21"/>
    </location>
</feature>
<evidence type="ECO:0000313" key="2">
    <source>
        <dbReference type="EMBL" id="MBM7588086.1"/>
    </source>
</evidence>
<proteinExistence type="predicted"/>
<dbReference type="EMBL" id="JAFBDZ010000007">
    <property type="protein sequence ID" value="MBM7588086.1"/>
    <property type="molecule type" value="Genomic_DNA"/>
</dbReference>
<feature type="chain" id="PRO_5045402232" description="Lipoprotein" evidence="1">
    <location>
        <begin position="22"/>
        <end position="151"/>
    </location>
</feature>